<proteinExistence type="predicted"/>
<dbReference type="AlphaFoldDB" id="A0A183NEF6"/>
<sequence length="123" mass="14186">MPVKSDMKDKTAQSDIKDKSKKGRYSLKRLLDRSRFSPSLLFLSKSNTSKSTDTSNEKRKSVHDDMDWVALTPELMIGSEVVERVDRFTYLGSHPCGLVFDEISAQIQKARLAFTNLHHLWRR</sequence>
<dbReference type="EMBL" id="UZAL01000435">
    <property type="protein sequence ID" value="VDO70723.1"/>
    <property type="molecule type" value="Genomic_DNA"/>
</dbReference>
<reference evidence="2 3" key="1">
    <citation type="submission" date="2018-11" db="EMBL/GenBank/DDBJ databases">
        <authorList>
            <consortium name="Pathogen Informatics"/>
        </authorList>
    </citation>
    <scope>NUCLEOTIDE SEQUENCE [LARGE SCALE GENOMIC DNA]</scope>
    <source>
        <strain>Denwood</strain>
        <strain evidence="3">Zambia</strain>
    </source>
</reference>
<keyword evidence="3" id="KW-1185">Reference proteome</keyword>
<organism evidence="2 3">
    <name type="scientific">Schistosoma mattheei</name>
    <dbReference type="NCBI Taxonomy" id="31246"/>
    <lineage>
        <taxon>Eukaryota</taxon>
        <taxon>Metazoa</taxon>
        <taxon>Spiralia</taxon>
        <taxon>Lophotrochozoa</taxon>
        <taxon>Platyhelminthes</taxon>
        <taxon>Trematoda</taxon>
        <taxon>Digenea</taxon>
        <taxon>Strigeidida</taxon>
        <taxon>Schistosomatoidea</taxon>
        <taxon>Schistosomatidae</taxon>
        <taxon>Schistosoma</taxon>
    </lineage>
</organism>
<evidence type="ECO:0000313" key="2">
    <source>
        <dbReference type="EMBL" id="VDO70723.1"/>
    </source>
</evidence>
<protein>
    <submittedName>
        <fullName evidence="2">Uncharacterized protein</fullName>
    </submittedName>
</protein>
<feature type="compositionally biased region" description="Basic and acidic residues" evidence="1">
    <location>
        <begin position="1"/>
        <end position="18"/>
    </location>
</feature>
<evidence type="ECO:0000256" key="1">
    <source>
        <dbReference type="SAM" id="MobiDB-lite"/>
    </source>
</evidence>
<gene>
    <name evidence="2" type="ORF">SMTD_LOCUS492</name>
</gene>
<dbReference type="Proteomes" id="UP000269396">
    <property type="component" value="Unassembled WGS sequence"/>
</dbReference>
<feature type="region of interest" description="Disordered" evidence="1">
    <location>
        <begin position="1"/>
        <end position="21"/>
    </location>
</feature>
<evidence type="ECO:0000313" key="3">
    <source>
        <dbReference type="Proteomes" id="UP000269396"/>
    </source>
</evidence>
<name>A0A183NEF6_9TREM</name>
<accession>A0A183NEF6</accession>